<accession>A0ABS1BRQ4</accession>
<keyword evidence="3" id="KW-1185">Reference proteome</keyword>
<gene>
    <name evidence="2" type="ORF">JDW22_04940</name>
</gene>
<feature type="coiled-coil region" evidence="1">
    <location>
        <begin position="14"/>
        <end position="305"/>
    </location>
</feature>
<dbReference type="EMBL" id="JAEHNZ010000002">
    <property type="protein sequence ID" value="MBK0395944.1"/>
    <property type="molecule type" value="Genomic_DNA"/>
</dbReference>
<comment type="caution">
    <text evidence="2">The sequence shown here is derived from an EMBL/GenBank/DDBJ whole genome shotgun (WGS) entry which is preliminary data.</text>
</comment>
<dbReference type="RefSeq" id="WP_200522074.1">
    <property type="nucleotide sequence ID" value="NZ_JAEHNZ010000002.1"/>
</dbReference>
<organism evidence="2 3">
    <name type="scientific">Kingella bonacorsii</name>
    <dbReference type="NCBI Taxonomy" id="2796361"/>
    <lineage>
        <taxon>Bacteria</taxon>
        <taxon>Pseudomonadati</taxon>
        <taxon>Pseudomonadota</taxon>
        <taxon>Betaproteobacteria</taxon>
        <taxon>Neisseriales</taxon>
        <taxon>Neisseriaceae</taxon>
        <taxon>Kingella</taxon>
    </lineage>
</organism>
<sequence length="311" mass="36459">MTTLKDLDILESKIKTLASKLHHLYEDNQKLKAKLVVERREYDAQMLHWEEQLAAAVNKANTANDEELNHKLQFQEQQIKLLETERINLRDQISFLQNTIQNKEKSWQERFTEQEQHGDKFKELQERLQAAEDSALVLRQELTSQKQQASETQNTLQQSNNELTEQLAELQAQLSEAEHRIAQYDNETAQLRASLTDAKSEWQTQEKSLLDSVNAEKEALATQLAQEAERFRMEFALQTEQHEKSLNELNQMFNQQKEHLENENTQLQQQVEQLITQNHAYRALLQENANKIRALLDRLPALENNHEETIP</sequence>
<protein>
    <recommendedName>
        <fullName evidence="4">Chromosome segregation protein SMC</fullName>
    </recommendedName>
</protein>
<reference evidence="2 3" key="1">
    <citation type="journal article" date="2021" name="Pathogens">
        <title>Isolation and Characterization of Kingella bonacorsii sp. nov., A Novel Kingella Species Detected in a Stable Periodontitis Subject.</title>
        <authorList>
            <person name="Antezack A."/>
            <person name="Boxberger M."/>
            <person name="Rolland C."/>
            <person name="Monnet-Corti V."/>
            <person name="La Scola B."/>
        </authorList>
    </citation>
    <scope>NUCLEOTIDE SEQUENCE [LARGE SCALE GENOMIC DNA]</scope>
    <source>
        <strain evidence="2 3">Marseille-Q4569</strain>
    </source>
</reference>
<proteinExistence type="predicted"/>
<name>A0ABS1BRQ4_9NEIS</name>
<evidence type="ECO:0000256" key="1">
    <source>
        <dbReference type="SAM" id="Coils"/>
    </source>
</evidence>
<evidence type="ECO:0000313" key="3">
    <source>
        <dbReference type="Proteomes" id="UP000614058"/>
    </source>
</evidence>
<keyword evidence="1" id="KW-0175">Coiled coil</keyword>
<evidence type="ECO:0000313" key="2">
    <source>
        <dbReference type="EMBL" id="MBK0395944.1"/>
    </source>
</evidence>
<dbReference type="Proteomes" id="UP000614058">
    <property type="component" value="Unassembled WGS sequence"/>
</dbReference>
<evidence type="ECO:0008006" key="4">
    <source>
        <dbReference type="Google" id="ProtNLM"/>
    </source>
</evidence>